<evidence type="ECO:0000256" key="3">
    <source>
        <dbReference type="ARBA" id="ARBA00022475"/>
    </source>
</evidence>
<dbReference type="PANTHER" id="PTHR43744:SF12">
    <property type="entry name" value="ABC TRANSPORTER PERMEASE PROTEIN MG189-RELATED"/>
    <property type="match status" value="1"/>
</dbReference>
<protein>
    <submittedName>
        <fullName evidence="9">Sugar ABC transporter permease</fullName>
    </submittedName>
</protein>
<feature type="transmembrane region" description="Helical" evidence="7">
    <location>
        <begin position="281"/>
        <end position="302"/>
    </location>
</feature>
<keyword evidence="2 7" id="KW-0813">Transport</keyword>
<evidence type="ECO:0000256" key="4">
    <source>
        <dbReference type="ARBA" id="ARBA00022692"/>
    </source>
</evidence>
<dbReference type="Pfam" id="PF00528">
    <property type="entry name" value="BPD_transp_1"/>
    <property type="match status" value="1"/>
</dbReference>
<sequence length="316" mass="35181">MTKTSAPALGVATVADRQHTATALTRRARASRRDRSQSWHRNRSNEARKGIAWRTLIAVIVSLIVIFPLYWMCVVAFSPRGEVFEPGLHLWPSTFTFENFRNVLDQYPVVTWFGNSVVIGVFVTVLTVTVNLLAGYAFAQLRFRGRNTVFLLGLATMMIPVQAIMVAQFKLVVGVGIFGTYWGVILPAAAAAFGIFLARQFFIGIPGEIIEAARIDGAGHIRIFLQVVLPLCKPLLAVLTLLTLLGSWNDFAWPLTALKNNDLFTLPIGMLYLKNQTAPDYNSIMALALISVLPMVILFLIFQRYFVQGFTRTGIR</sequence>
<dbReference type="EMBL" id="NAEP01000023">
    <property type="protein sequence ID" value="PDQ35996.1"/>
    <property type="molecule type" value="Genomic_DNA"/>
</dbReference>
<feature type="transmembrane region" description="Helical" evidence="7">
    <location>
        <begin position="181"/>
        <end position="202"/>
    </location>
</feature>
<keyword evidence="3" id="KW-1003">Cell membrane</keyword>
<evidence type="ECO:0000313" key="10">
    <source>
        <dbReference type="Proteomes" id="UP000219994"/>
    </source>
</evidence>
<dbReference type="InterPro" id="IPR035906">
    <property type="entry name" value="MetI-like_sf"/>
</dbReference>
<reference evidence="10" key="1">
    <citation type="submission" date="2017-03" db="EMBL/GenBank/DDBJ databases">
        <authorList>
            <person name="Lund M.B."/>
        </authorList>
    </citation>
    <scope>NUCLEOTIDE SEQUENCE [LARGE SCALE GENOMIC DNA]</scope>
</reference>
<evidence type="ECO:0000313" key="9">
    <source>
        <dbReference type="EMBL" id="PDQ35996.1"/>
    </source>
</evidence>
<feature type="domain" description="ABC transmembrane type-1" evidence="8">
    <location>
        <begin position="113"/>
        <end position="302"/>
    </location>
</feature>
<dbReference type="AlphaFoldDB" id="A0A2A6FTQ1"/>
<keyword evidence="4 7" id="KW-0812">Transmembrane</keyword>
<evidence type="ECO:0000256" key="6">
    <source>
        <dbReference type="ARBA" id="ARBA00023136"/>
    </source>
</evidence>
<organism evidence="9 10">
    <name type="scientific">Candidatus Lumbricidiphila eiseniae</name>
    <dbReference type="NCBI Taxonomy" id="1969409"/>
    <lineage>
        <taxon>Bacteria</taxon>
        <taxon>Bacillati</taxon>
        <taxon>Actinomycetota</taxon>
        <taxon>Actinomycetes</taxon>
        <taxon>Micrococcales</taxon>
        <taxon>Microbacteriaceae</taxon>
        <taxon>Candidatus Lumbricidiphila</taxon>
    </lineage>
</organism>
<gene>
    <name evidence="9" type="ORF">B5766_02290</name>
</gene>
<dbReference type="PANTHER" id="PTHR43744">
    <property type="entry name" value="ABC TRANSPORTER PERMEASE PROTEIN MG189-RELATED-RELATED"/>
    <property type="match status" value="1"/>
</dbReference>
<keyword evidence="5 7" id="KW-1133">Transmembrane helix</keyword>
<accession>A0A2A6FTQ1</accession>
<comment type="similarity">
    <text evidence="7">Belongs to the binding-protein-dependent transport system permease family.</text>
</comment>
<evidence type="ECO:0000256" key="7">
    <source>
        <dbReference type="RuleBase" id="RU363032"/>
    </source>
</evidence>
<dbReference type="InterPro" id="IPR000515">
    <property type="entry name" value="MetI-like"/>
</dbReference>
<dbReference type="PROSITE" id="PS50928">
    <property type="entry name" value="ABC_TM1"/>
    <property type="match status" value="1"/>
</dbReference>
<dbReference type="GO" id="GO:0005886">
    <property type="term" value="C:plasma membrane"/>
    <property type="evidence" value="ECO:0007669"/>
    <property type="project" value="UniProtKB-SubCell"/>
</dbReference>
<feature type="transmembrane region" description="Helical" evidence="7">
    <location>
        <begin position="112"/>
        <end position="137"/>
    </location>
</feature>
<dbReference type="Proteomes" id="UP000219994">
    <property type="component" value="Unassembled WGS sequence"/>
</dbReference>
<dbReference type="Gene3D" id="1.10.3720.10">
    <property type="entry name" value="MetI-like"/>
    <property type="match status" value="1"/>
</dbReference>
<name>A0A2A6FTQ1_9MICO</name>
<evidence type="ECO:0000256" key="2">
    <source>
        <dbReference type="ARBA" id="ARBA00022448"/>
    </source>
</evidence>
<evidence type="ECO:0000256" key="5">
    <source>
        <dbReference type="ARBA" id="ARBA00022989"/>
    </source>
</evidence>
<dbReference type="SUPFAM" id="SSF161098">
    <property type="entry name" value="MetI-like"/>
    <property type="match status" value="1"/>
</dbReference>
<feature type="transmembrane region" description="Helical" evidence="7">
    <location>
        <begin position="149"/>
        <end position="169"/>
    </location>
</feature>
<feature type="transmembrane region" description="Helical" evidence="7">
    <location>
        <begin position="223"/>
        <end position="245"/>
    </location>
</feature>
<dbReference type="CDD" id="cd06261">
    <property type="entry name" value="TM_PBP2"/>
    <property type="match status" value="1"/>
</dbReference>
<feature type="transmembrane region" description="Helical" evidence="7">
    <location>
        <begin position="51"/>
        <end position="71"/>
    </location>
</feature>
<dbReference type="GO" id="GO:0055085">
    <property type="term" value="P:transmembrane transport"/>
    <property type="evidence" value="ECO:0007669"/>
    <property type="project" value="InterPro"/>
</dbReference>
<keyword evidence="6 7" id="KW-0472">Membrane</keyword>
<evidence type="ECO:0000259" key="8">
    <source>
        <dbReference type="PROSITE" id="PS50928"/>
    </source>
</evidence>
<evidence type="ECO:0000256" key="1">
    <source>
        <dbReference type="ARBA" id="ARBA00004651"/>
    </source>
</evidence>
<proteinExistence type="inferred from homology"/>
<comment type="caution">
    <text evidence="9">The sequence shown here is derived from an EMBL/GenBank/DDBJ whole genome shotgun (WGS) entry which is preliminary data.</text>
</comment>
<comment type="subcellular location">
    <subcellularLocation>
        <location evidence="1 7">Cell membrane</location>
        <topology evidence="1 7">Multi-pass membrane protein</topology>
    </subcellularLocation>
</comment>